<dbReference type="Proteomes" id="UP000887578">
    <property type="component" value="Unplaced"/>
</dbReference>
<organism evidence="1 2">
    <name type="scientific">Panagrolaimus davidi</name>
    <dbReference type="NCBI Taxonomy" id="227884"/>
    <lineage>
        <taxon>Eukaryota</taxon>
        <taxon>Metazoa</taxon>
        <taxon>Ecdysozoa</taxon>
        <taxon>Nematoda</taxon>
        <taxon>Chromadorea</taxon>
        <taxon>Rhabditida</taxon>
        <taxon>Tylenchina</taxon>
        <taxon>Panagrolaimomorpha</taxon>
        <taxon>Panagrolaimoidea</taxon>
        <taxon>Panagrolaimidae</taxon>
        <taxon>Panagrolaimus</taxon>
    </lineage>
</organism>
<reference evidence="2" key="1">
    <citation type="submission" date="2022-11" db="UniProtKB">
        <authorList>
            <consortium name="WormBaseParasite"/>
        </authorList>
    </citation>
    <scope>IDENTIFICATION</scope>
</reference>
<dbReference type="AlphaFoldDB" id="A0A914QHU8"/>
<name>A0A914QHU8_9BILA</name>
<evidence type="ECO:0000313" key="2">
    <source>
        <dbReference type="WBParaSite" id="PDA_v2.g31618.t1"/>
    </source>
</evidence>
<sequence length="309" mass="36381">MKDSFETAAGNQMNHGKITWRDCTSKKQYWPFRSSIIHYMAKNPSTAKCYLKMAQSCKYFFEANPFIIVSNLAYDLDDKSFALLCQNKWDECDKKERKCCTKINLNNLLHKLWITETVDIDDQAYIPFIRTKIYRCEVTVLGIFNIKTVFDDFKRMTLFAKYVIIWDASIKYNDEKVVPLDKIIESLPNLKYLELGFVNDSSMINTSTNILKLQNLKNLESVFFYYIPESLNIRDLSAFIKKYKEVEIIIYFNENISNDYKNQLDALIDEIIESEVLGHFIAYRGQNEKKLKIMESRLKSDFKEDINDA</sequence>
<evidence type="ECO:0000313" key="1">
    <source>
        <dbReference type="Proteomes" id="UP000887578"/>
    </source>
</evidence>
<proteinExistence type="predicted"/>
<protein>
    <submittedName>
        <fullName evidence="2">Uncharacterized protein</fullName>
    </submittedName>
</protein>
<keyword evidence="1" id="KW-1185">Reference proteome</keyword>
<accession>A0A914QHU8</accession>
<dbReference type="WBParaSite" id="PDA_v2.g31618.t1">
    <property type="protein sequence ID" value="PDA_v2.g31618.t1"/>
    <property type="gene ID" value="PDA_v2.g31618"/>
</dbReference>